<name>A0A1I3QNE8_9BURK</name>
<sequence>MTLHTRKRTRPTPPVTRGPAFVRQGNEWAIYQHLLDLAPASSPQLAETIGLSKVTISAALNNLERLGLVEQSGVRAGNAGRAPRLYAPRAEAGFVVAIDVGAEWIRGALADLTGRVVARLDKRTPARVARLVAQIVELVATMLDERGVKRSDVLATVLGSPGVLDPEKGRLLLAANVPGWERSGLISSLREALGTDIVIENDINLAALGEQKHGIGRGVDNFVLMSVGTGIGLGIVADGKLHRGAHGFAGEIAVLPPAPSDDDTPPATRHRGLFEVRAAAKGIVAHAHRLGLHAASAEDVFAAAHAGDRRALECAAEEAHQLAWALASIVPILDPALVVLAGGIGRNGALLVPIIRDYLAARLLMPVPEFAISTTGTDGVLLGAVEHGLDQARLRAFERLGY</sequence>
<dbReference type="EMBL" id="FOQU01000006">
    <property type="protein sequence ID" value="SFJ34647.1"/>
    <property type="molecule type" value="Genomic_DNA"/>
</dbReference>
<evidence type="ECO:0000256" key="1">
    <source>
        <dbReference type="ARBA" id="ARBA00006479"/>
    </source>
</evidence>
<feature type="domain" description="Transcription regulator TrmB N-terminal" evidence="2">
    <location>
        <begin position="26"/>
        <end position="88"/>
    </location>
</feature>
<dbReference type="Gene3D" id="3.30.420.40">
    <property type="match status" value="2"/>
</dbReference>
<evidence type="ECO:0000313" key="3">
    <source>
        <dbReference type="EMBL" id="SFJ34647.1"/>
    </source>
</evidence>
<dbReference type="InterPro" id="IPR036388">
    <property type="entry name" value="WH-like_DNA-bd_sf"/>
</dbReference>
<comment type="similarity">
    <text evidence="1">Belongs to the ROK (NagC/XylR) family.</text>
</comment>
<organism evidence="3 4">
    <name type="scientific">Paraburkholderia megapolitana</name>
    <dbReference type="NCBI Taxonomy" id="420953"/>
    <lineage>
        <taxon>Bacteria</taxon>
        <taxon>Pseudomonadati</taxon>
        <taxon>Pseudomonadota</taxon>
        <taxon>Betaproteobacteria</taxon>
        <taxon>Burkholderiales</taxon>
        <taxon>Burkholderiaceae</taxon>
        <taxon>Paraburkholderia</taxon>
    </lineage>
</organism>
<keyword evidence="3" id="KW-0808">Transferase</keyword>
<dbReference type="GO" id="GO:0016301">
    <property type="term" value="F:kinase activity"/>
    <property type="evidence" value="ECO:0007669"/>
    <property type="project" value="UniProtKB-KW"/>
</dbReference>
<evidence type="ECO:0000259" key="2">
    <source>
        <dbReference type="Pfam" id="PF01978"/>
    </source>
</evidence>
<keyword evidence="3" id="KW-0418">Kinase</keyword>
<gene>
    <name evidence="3" type="ORF">SAMN05192543_106436</name>
</gene>
<dbReference type="Pfam" id="PF00480">
    <property type="entry name" value="ROK"/>
    <property type="match status" value="1"/>
</dbReference>
<dbReference type="SUPFAM" id="SSF53067">
    <property type="entry name" value="Actin-like ATPase domain"/>
    <property type="match status" value="1"/>
</dbReference>
<dbReference type="InterPro" id="IPR036390">
    <property type="entry name" value="WH_DNA-bd_sf"/>
</dbReference>
<dbReference type="PANTHER" id="PTHR18964:SF149">
    <property type="entry name" value="BIFUNCTIONAL UDP-N-ACETYLGLUCOSAMINE 2-EPIMERASE_N-ACETYLMANNOSAMINE KINASE"/>
    <property type="match status" value="1"/>
</dbReference>
<dbReference type="InterPro" id="IPR002831">
    <property type="entry name" value="Tscrpt_reg_TrmB_N"/>
</dbReference>
<dbReference type="RefSeq" id="WP_091015727.1">
    <property type="nucleotide sequence ID" value="NZ_CP041743.1"/>
</dbReference>
<dbReference type="InterPro" id="IPR000600">
    <property type="entry name" value="ROK"/>
</dbReference>
<dbReference type="STRING" id="420953.SAMN05192543_106436"/>
<evidence type="ECO:0000313" key="4">
    <source>
        <dbReference type="Proteomes" id="UP000199548"/>
    </source>
</evidence>
<dbReference type="InterPro" id="IPR043129">
    <property type="entry name" value="ATPase_NBD"/>
</dbReference>
<dbReference type="Gene3D" id="1.10.10.10">
    <property type="entry name" value="Winged helix-like DNA-binding domain superfamily/Winged helix DNA-binding domain"/>
    <property type="match status" value="1"/>
</dbReference>
<dbReference type="PANTHER" id="PTHR18964">
    <property type="entry name" value="ROK (REPRESSOR, ORF, KINASE) FAMILY"/>
    <property type="match status" value="1"/>
</dbReference>
<dbReference type="Proteomes" id="UP000199548">
    <property type="component" value="Unassembled WGS sequence"/>
</dbReference>
<protein>
    <submittedName>
        <fullName evidence="3">Sugar kinase of the NBD/HSP70 family, may contain an N-terminal HTH domain</fullName>
    </submittedName>
</protein>
<reference evidence="3 4" key="1">
    <citation type="submission" date="2016-10" db="EMBL/GenBank/DDBJ databases">
        <authorList>
            <person name="de Groot N.N."/>
        </authorList>
    </citation>
    <scope>NUCLEOTIDE SEQUENCE [LARGE SCALE GENOMIC DNA]</scope>
    <source>
        <strain evidence="3 4">LMG 23650</strain>
    </source>
</reference>
<dbReference type="AlphaFoldDB" id="A0A1I3QNE8"/>
<dbReference type="OrthoDB" id="9810372at2"/>
<accession>A0A1I3QNE8</accession>
<proteinExistence type="inferred from homology"/>
<keyword evidence="4" id="KW-1185">Reference proteome</keyword>
<dbReference type="CDD" id="cd23763">
    <property type="entry name" value="ASKHA_ATPase_ROK"/>
    <property type="match status" value="1"/>
</dbReference>
<dbReference type="SUPFAM" id="SSF46785">
    <property type="entry name" value="Winged helix' DNA-binding domain"/>
    <property type="match status" value="1"/>
</dbReference>
<dbReference type="Pfam" id="PF01978">
    <property type="entry name" value="TrmB"/>
    <property type="match status" value="1"/>
</dbReference>